<organism evidence="1">
    <name type="scientific">hydrothermal vent metagenome</name>
    <dbReference type="NCBI Taxonomy" id="652676"/>
    <lineage>
        <taxon>unclassified sequences</taxon>
        <taxon>metagenomes</taxon>
        <taxon>ecological metagenomes</taxon>
    </lineage>
</organism>
<dbReference type="EMBL" id="UOFM01000225">
    <property type="protein sequence ID" value="VAW77522.1"/>
    <property type="molecule type" value="Genomic_DNA"/>
</dbReference>
<dbReference type="AlphaFoldDB" id="A0A3B0YQJ3"/>
<name>A0A3B0YQJ3_9ZZZZ</name>
<accession>A0A3B0YQJ3</accession>
<reference evidence="1" key="1">
    <citation type="submission" date="2018-06" db="EMBL/GenBank/DDBJ databases">
        <authorList>
            <person name="Zhirakovskaya E."/>
        </authorList>
    </citation>
    <scope>NUCLEOTIDE SEQUENCE</scope>
</reference>
<evidence type="ECO:0000313" key="1">
    <source>
        <dbReference type="EMBL" id="VAW77522.1"/>
    </source>
</evidence>
<dbReference type="InterPro" id="IPR009367">
    <property type="entry name" value="Elm1-like"/>
</dbReference>
<protein>
    <submittedName>
        <fullName evidence="1">DUF1022 domain-containing protein</fullName>
    </submittedName>
</protein>
<dbReference type="PANTHER" id="PTHR33986">
    <property type="entry name" value="OS02G0535700 PROTEIN"/>
    <property type="match status" value="1"/>
</dbReference>
<proteinExistence type="predicted"/>
<dbReference type="PANTHER" id="PTHR33986:SF15">
    <property type="entry name" value="MITOCHONDRIAL FISSION PROTEIN ELM1"/>
    <property type="match status" value="1"/>
</dbReference>
<dbReference type="Pfam" id="PF06258">
    <property type="entry name" value="Mito_fiss_Elm1"/>
    <property type="match status" value="1"/>
</dbReference>
<sequence length="367" mass="41548">MDISTIAHRHDVEVAHPHVWLLQSHKIGDNNQILALAETLGWPYDTKTIVRRENWLASKLIYKQMLGITLAGIDRSRSSKLAPPWPDLVISASRASEMVARWIGKMSGGRTRIVHIGRPKGPVNAFDLIVTTPQYYLPERKNVLNIELPLHRVSRNRLQASALKWQPQLSYLRRPYTVVLVGGNSGKLVLTREMGCQLGQRVNQLSHLSGGSVLVTSSARTPPAAFDELISQLTVPMHIYRWNDSQQDNPFYGYLALADQLVVTAESTSMLAEASATGKPVFIFDFQDKNTSRDKNTAAGYLRQITRHFKPKRFQRDIGNIHKLLIDRGYASWFVNPVTFNRPIEAPKIISCDLQRTTARVRQLFHK</sequence>
<gene>
    <name evidence="1" type="ORF">MNBD_GAMMA14-790</name>
</gene>